<name>A0A2I2MK41_9BACT</name>
<gene>
    <name evidence="1" type="ORF">LFTS_02528</name>
</gene>
<dbReference type="EMBL" id="LT966316">
    <property type="protein sequence ID" value="SOU93870.1"/>
    <property type="molecule type" value="Genomic_DNA"/>
</dbReference>
<evidence type="ECO:0000313" key="1">
    <source>
        <dbReference type="EMBL" id="SOU93870.1"/>
    </source>
</evidence>
<dbReference type="AlphaFoldDB" id="A0A2I2MK41"/>
<proteinExistence type="predicted"/>
<accession>A0A2I2MK41</accession>
<organism evidence="1">
    <name type="scientific">Leptospirillum ferriphilum</name>
    <dbReference type="NCBI Taxonomy" id="178606"/>
    <lineage>
        <taxon>Bacteria</taxon>
        <taxon>Pseudomonadati</taxon>
        <taxon>Nitrospirota</taxon>
        <taxon>Nitrospiria</taxon>
        <taxon>Nitrospirales</taxon>
        <taxon>Nitrospiraceae</taxon>
        <taxon>Leptospirillum</taxon>
    </lineage>
</organism>
<sequence length="378" mass="41936">METVGFVDKASTTHRLSGGKKYPWKSLFLFASCALFLLTGGREAFAEDSSQDLTPPSAFEKDENHDLVPDLLPLEPAYLPWGPNTSGPFFTGTAEVEPVGSFFLEPYWFDYLQPGIGFSSLSMPERLSVGLIQNWEFDISVPFVVNQGTYPTTPVGQTTNTFGMGDTLIWIKNQLTSDGDVYHFWARPALTVEYQFTLPTGHFLNLNPQLYGVDQTGDGTFDEGVYLILRKHFKPFMFYLQVGDIIENPTQVGSGFTFNNGLTVTQAPQSVVNGNLLYYAGAFEHVVNDTWGAGYLLEFFGESQSGQSLLFGAANAPAWSYFWLAPEVEVTWPYEGTVTVTWGAGVALPVYQSNYPQTYTPMGTVTIYYNGPFGYRGE</sequence>
<protein>
    <submittedName>
        <fullName evidence="1">MetA-pathway of phenol degradation</fullName>
    </submittedName>
</protein>
<reference evidence="1" key="1">
    <citation type="submission" date="2017-12" db="EMBL/GenBank/DDBJ databases">
        <authorList>
            <consortium name="SysMetEx"/>
        </authorList>
    </citation>
    <scope>NUCLEOTIDE SEQUENCE</scope>
    <source>
        <strain evidence="1">Pb_238</strain>
    </source>
</reference>